<dbReference type="EMBL" id="QGKL01000042">
    <property type="protein sequence ID" value="PWQ93939.1"/>
    <property type="molecule type" value="Genomic_DNA"/>
</dbReference>
<evidence type="ECO:0000313" key="4">
    <source>
        <dbReference type="Proteomes" id="UP000245506"/>
    </source>
</evidence>
<feature type="transmembrane region" description="Helical" evidence="1">
    <location>
        <begin position="175"/>
        <end position="192"/>
    </location>
</feature>
<keyword evidence="1" id="KW-0812">Transmembrane</keyword>
<dbReference type="GO" id="GO:0004175">
    <property type="term" value="F:endopeptidase activity"/>
    <property type="evidence" value="ECO:0007669"/>
    <property type="project" value="UniProtKB-ARBA"/>
</dbReference>
<dbReference type="InterPro" id="IPR003675">
    <property type="entry name" value="Rce1/LyrA-like_dom"/>
</dbReference>
<reference evidence="3 4" key="1">
    <citation type="submission" date="2018-05" db="EMBL/GenBank/DDBJ databases">
        <title>Leucothrix arctica sp. nov., isolated from Arctic seawater.</title>
        <authorList>
            <person name="Choi A."/>
            <person name="Baek K."/>
        </authorList>
    </citation>
    <scope>NUCLEOTIDE SEQUENCE [LARGE SCALE GENOMIC DNA]</scope>
    <source>
        <strain evidence="3 4">IMCC9719</strain>
    </source>
</reference>
<name>A0A317C6L7_9GAMM</name>
<accession>A0A317C6L7</accession>
<dbReference type="InterPro" id="IPR052710">
    <property type="entry name" value="CAAX_protease"/>
</dbReference>
<dbReference type="OrthoDB" id="158986at2"/>
<evidence type="ECO:0000259" key="2">
    <source>
        <dbReference type="Pfam" id="PF02517"/>
    </source>
</evidence>
<evidence type="ECO:0000313" key="3">
    <source>
        <dbReference type="EMBL" id="PWQ93939.1"/>
    </source>
</evidence>
<gene>
    <name evidence="3" type="ORF">DKT75_20290</name>
</gene>
<feature type="transmembrane region" description="Helical" evidence="1">
    <location>
        <begin position="105"/>
        <end position="124"/>
    </location>
</feature>
<dbReference type="AlphaFoldDB" id="A0A317C6L7"/>
<feature type="transmembrane region" description="Helical" evidence="1">
    <location>
        <begin position="64"/>
        <end position="84"/>
    </location>
</feature>
<protein>
    <recommendedName>
        <fullName evidence="2">CAAX prenyl protease 2/Lysostaphin resistance protein A-like domain-containing protein</fullName>
    </recommendedName>
</protein>
<feature type="domain" description="CAAX prenyl protease 2/Lysostaphin resistance protein A-like" evidence="2">
    <location>
        <begin position="144"/>
        <end position="234"/>
    </location>
</feature>
<feature type="transmembrane region" description="Helical" evidence="1">
    <location>
        <begin position="198"/>
        <end position="214"/>
    </location>
</feature>
<dbReference type="Proteomes" id="UP000245506">
    <property type="component" value="Unassembled WGS sequence"/>
</dbReference>
<proteinExistence type="predicted"/>
<keyword evidence="4" id="KW-1185">Reference proteome</keyword>
<feature type="transmembrane region" description="Helical" evidence="1">
    <location>
        <begin position="221"/>
        <end position="242"/>
    </location>
</feature>
<keyword evidence="1" id="KW-0472">Membrane</keyword>
<dbReference type="RefSeq" id="WP_109826424.1">
    <property type="nucleotide sequence ID" value="NZ_QGKL01000042.1"/>
</dbReference>
<sequence>MDQNTAPAPSIPLWQTIVFTLLTLVVFLFAQTSALQHYTDSQMANFPEMERSALLKIMSSDATAVSLVSIIGAITATAFLLLIIHLRSLSIKQYLSLYSYTKRDLINWQLVMIAFIAITSLFAYVISHETSDFMKRLWESCDNVVLLLIAVVIAAPIFEECLFRGFLFSGLQQSHLGTGAAIVFSAAAWAVIHTQYGTFDLITVFVFGIILAVARIASHSLLLPITLHGTFNFFAVLEMAIFN</sequence>
<keyword evidence="1" id="KW-1133">Transmembrane helix</keyword>
<organism evidence="3 4">
    <name type="scientific">Leucothrix arctica</name>
    <dbReference type="NCBI Taxonomy" id="1481894"/>
    <lineage>
        <taxon>Bacteria</taxon>
        <taxon>Pseudomonadati</taxon>
        <taxon>Pseudomonadota</taxon>
        <taxon>Gammaproteobacteria</taxon>
        <taxon>Thiotrichales</taxon>
        <taxon>Thiotrichaceae</taxon>
        <taxon>Leucothrix</taxon>
    </lineage>
</organism>
<feature type="transmembrane region" description="Helical" evidence="1">
    <location>
        <begin position="12"/>
        <end position="30"/>
    </location>
</feature>
<dbReference type="Pfam" id="PF02517">
    <property type="entry name" value="Rce1-like"/>
    <property type="match status" value="1"/>
</dbReference>
<evidence type="ECO:0000256" key="1">
    <source>
        <dbReference type="SAM" id="Phobius"/>
    </source>
</evidence>
<feature type="transmembrane region" description="Helical" evidence="1">
    <location>
        <begin position="144"/>
        <end position="163"/>
    </location>
</feature>
<comment type="caution">
    <text evidence="3">The sequence shown here is derived from an EMBL/GenBank/DDBJ whole genome shotgun (WGS) entry which is preliminary data.</text>
</comment>
<dbReference type="GO" id="GO:0080120">
    <property type="term" value="P:CAAX-box protein maturation"/>
    <property type="evidence" value="ECO:0007669"/>
    <property type="project" value="UniProtKB-ARBA"/>
</dbReference>
<dbReference type="PANTHER" id="PTHR36435:SF1">
    <property type="entry name" value="CAAX AMINO TERMINAL PROTEASE FAMILY PROTEIN"/>
    <property type="match status" value="1"/>
</dbReference>
<dbReference type="PANTHER" id="PTHR36435">
    <property type="entry name" value="SLR1288 PROTEIN"/>
    <property type="match status" value="1"/>
</dbReference>